<evidence type="ECO:0000313" key="2">
    <source>
        <dbReference type="Proteomes" id="UP000017640"/>
    </source>
</evidence>
<dbReference type="HOGENOM" id="CLU_2994435_0_0_6"/>
<dbReference type="AlphaFoldDB" id="U5T4Y4"/>
<gene>
    <name evidence="1" type="ORF">SPICUR_00910</name>
</gene>
<dbReference type="KEGG" id="spiu:SPICUR_00910"/>
<dbReference type="EMBL" id="CP005990">
    <property type="protein sequence ID" value="AGY91207.1"/>
    <property type="molecule type" value="Genomic_DNA"/>
</dbReference>
<sequence length="57" mass="6467">MLFSQPLKPCLGWRLGAADTAGELRPSAVHRQHAKDGAVQTIEHSRFIRFIRHFLTP</sequence>
<name>U5T4Y4_9GAMM</name>
<organism evidence="1 2">
    <name type="scientific">Spiribacter curvatus</name>
    <dbReference type="NCBI Taxonomy" id="1335757"/>
    <lineage>
        <taxon>Bacteria</taxon>
        <taxon>Pseudomonadati</taxon>
        <taxon>Pseudomonadota</taxon>
        <taxon>Gammaproteobacteria</taxon>
        <taxon>Chromatiales</taxon>
        <taxon>Ectothiorhodospiraceae</taxon>
        <taxon>Spiribacter</taxon>
    </lineage>
</organism>
<keyword evidence="2" id="KW-1185">Reference proteome</keyword>
<proteinExistence type="predicted"/>
<reference evidence="1 2" key="1">
    <citation type="journal article" date="2013" name="BMC Genomics">
        <title>Genomes of "Spiribacter", a streamlined, successful halophilic bacterium.</title>
        <authorList>
            <person name="Lopez-Perez M."/>
            <person name="Ghai R."/>
            <person name="Leon M.J."/>
            <person name="Rodriguez-Olmos A."/>
            <person name="Copa-Patino J.L."/>
            <person name="Soliveri J."/>
            <person name="Sanchez-Porro C."/>
            <person name="Ventosa A."/>
            <person name="Rodriguez-Valera F."/>
        </authorList>
    </citation>
    <scope>NUCLEOTIDE SEQUENCE [LARGE SCALE GENOMIC DNA]</scope>
    <source>
        <strain evidence="1 2">UAH-SP71</strain>
    </source>
</reference>
<dbReference type="Proteomes" id="UP000017640">
    <property type="component" value="Chromosome"/>
</dbReference>
<dbReference type="STRING" id="1335757.SPICUR_00910"/>
<accession>U5T4Y4</accession>
<protein>
    <submittedName>
        <fullName evidence="1">Uncharacterized protein</fullName>
    </submittedName>
</protein>
<evidence type="ECO:0000313" key="1">
    <source>
        <dbReference type="EMBL" id="AGY91207.1"/>
    </source>
</evidence>